<evidence type="ECO:0000313" key="5">
    <source>
        <dbReference type="Proteomes" id="UP000184079"/>
    </source>
</evidence>
<dbReference type="Proteomes" id="UP000184079">
    <property type="component" value="Unassembled WGS sequence"/>
</dbReference>
<feature type="domain" description="Magnesium transporter MgtE intracellular" evidence="3">
    <location>
        <begin position="142"/>
        <end position="193"/>
    </location>
</feature>
<keyword evidence="5" id="KW-1185">Reference proteome</keyword>
<feature type="region of interest" description="Disordered" evidence="1">
    <location>
        <begin position="117"/>
        <end position="149"/>
    </location>
</feature>
<keyword evidence="2" id="KW-0472">Membrane</keyword>
<dbReference type="SUPFAM" id="SSF158791">
    <property type="entry name" value="MgtE N-terminal domain-like"/>
    <property type="match status" value="1"/>
</dbReference>
<keyword evidence="2" id="KW-1133">Transmembrane helix</keyword>
<dbReference type="Gene3D" id="1.25.60.10">
    <property type="entry name" value="MgtE N-terminal domain-like"/>
    <property type="match status" value="1"/>
</dbReference>
<dbReference type="OrthoDB" id="1724615at2"/>
<protein>
    <submittedName>
        <fullName evidence="4">Flagellar motility protein MotE, a chaperone for MotC folding</fullName>
    </submittedName>
</protein>
<keyword evidence="4" id="KW-0282">Flagellum</keyword>
<dbReference type="EMBL" id="FQXD01000002">
    <property type="protein sequence ID" value="SHG85715.1"/>
    <property type="molecule type" value="Genomic_DNA"/>
</dbReference>
<dbReference type="InterPro" id="IPR006668">
    <property type="entry name" value="Mg_transptr_MgtE_intracell_dom"/>
</dbReference>
<feature type="compositionally biased region" description="Basic and acidic residues" evidence="1">
    <location>
        <begin position="117"/>
        <end position="132"/>
    </location>
</feature>
<evidence type="ECO:0000259" key="3">
    <source>
        <dbReference type="Pfam" id="PF03448"/>
    </source>
</evidence>
<reference evidence="5" key="1">
    <citation type="submission" date="2016-11" db="EMBL/GenBank/DDBJ databases">
        <authorList>
            <person name="Varghese N."/>
            <person name="Submissions S."/>
        </authorList>
    </citation>
    <scope>NUCLEOTIDE SEQUENCE [LARGE SCALE GENOMIC DNA]</scope>
    <source>
        <strain evidence="5">CGMCC 1.6496</strain>
    </source>
</reference>
<evidence type="ECO:0000256" key="2">
    <source>
        <dbReference type="SAM" id="Phobius"/>
    </source>
</evidence>
<feature type="compositionally biased region" description="Low complexity" evidence="1">
    <location>
        <begin position="133"/>
        <end position="144"/>
    </location>
</feature>
<accession>A0A1M5N8C2</accession>
<name>A0A1M5N8C2_9BACI</name>
<dbReference type="InterPro" id="IPR038076">
    <property type="entry name" value="MgtE_N_sf"/>
</dbReference>
<keyword evidence="2" id="KW-0812">Transmembrane</keyword>
<proteinExistence type="predicted"/>
<dbReference type="AlphaFoldDB" id="A0A1M5N8C2"/>
<evidence type="ECO:0000313" key="4">
    <source>
        <dbReference type="EMBL" id="SHG85715.1"/>
    </source>
</evidence>
<sequence>MVKKKQADTKKMNPFLWFLFAIIVPICFTITLVTIILLATGVDVGGWVKGKAAEIPGVSSFVDEDDGRKAKDVADTQLKSQIENKDSEIKQLQEELKDKETTIQMLEQDIIKLQDREQNQTEEQQKKDENQTKKSSFKSMSTSFKEMDEEKAAHILQDLKRKTALAILEELDDKERGKILEVMDATTAAQLTEQFLNKVEEE</sequence>
<gene>
    <name evidence="4" type="ORF">SAMN05421807_102100</name>
</gene>
<dbReference type="Pfam" id="PF03448">
    <property type="entry name" value="MgtE_N"/>
    <property type="match status" value="1"/>
</dbReference>
<feature type="transmembrane region" description="Helical" evidence="2">
    <location>
        <begin position="15"/>
        <end position="39"/>
    </location>
</feature>
<evidence type="ECO:0000256" key="1">
    <source>
        <dbReference type="SAM" id="MobiDB-lite"/>
    </source>
</evidence>
<organism evidence="4 5">
    <name type="scientific">Virgibacillus chiguensis</name>
    <dbReference type="NCBI Taxonomy" id="411959"/>
    <lineage>
        <taxon>Bacteria</taxon>
        <taxon>Bacillati</taxon>
        <taxon>Bacillota</taxon>
        <taxon>Bacilli</taxon>
        <taxon>Bacillales</taxon>
        <taxon>Bacillaceae</taxon>
        <taxon>Virgibacillus</taxon>
    </lineage>
</organism>
<dbReference type="RefSeq" id="WP_073005082.1">
    <property type="nucleotide sequence ID" value="NZ_FQXD01000002.1"/>
</dbReference>
<keyword evidence="4" id="KW-0969">Cilium</keyword>
<keyword evidence="4" id="KW-0966">Cell projection</keyword>